<organism evidence="1 2">
    <name type="scientific">Thermoanaerobacterium thermosaccharolyticum</name>
    <name type="common">Clostridium thermosaccharolyticum</name>
    <dbReference type="NCBI Taxonomy" id="1517"/>
    <lineage>
        <taxon>Bacteria</taxon>
        <taxon>Bacillati</taxon>
        <taxon>Bacillota</taxon>
        <taxon>Clostridia</taxon>
        <taxon>Thermoanaerobacterales</taxon>
        <taxon>Thermoanaerobacteraceae</taxon>
        <taxon>Thermoanaerobacterium</taxon>
    </lineage>
</organism>
<name>A0A231VJV4_THETR</name>
<dbReference type="Pfam" id="PF13552">
    <property type="entry name" value="DUF4127"/>
    <property type="match status" value="1"/>
</dbReference>
<dbReference type="RefSeq" id="WP_094044560.1">
    <property type="nucleotide sequence ID" value="NZ_NKHD01000014.1"/>
</dbReference>
<dbReference type="EMBL" id="NKHD01000014">
    <property type="protein sequence ID" value="OXT08500.1"/>
    <property type="molecule type" value="Genomic_DNA"/>
</dbReference>
<protein>
    <submittedName>
        <fullName evidence="1">Uncharacterized protein</fullName>
    </submittedName>
</protein>
<gene>
    <name evidence="1" type="ORF">CE561_05015</name>
</gene>
<dbReference type="Proteomes" id="UP000215301">
    <property type="component" value="Unassembled WGS sequence"/>
</dbReference>
<dbReference type="PROSITE" id="PS51257">
    <property type="entry name" value="PROKAR_LIPOPROTEIN"/>
    <property type="match status" value="1"/>
</dbReference>
<dbReference type="AlphaFoldDB" id="A0A231VJV4"/>
<accession>A0A231VJV4</accession>
<sequence length="523" mass="60127">MLKKIIAIFLIFSTLLLSSGCNYIRKSFALDDNIIFVPLDSRPVNTQNVSILTKMWGKNLILPPKNVLDDYTKPGNHEALKKWLNEGASKDNVYAIVISVQQYINGGLIASRDIKNYNDYKKRLLTLYNFIKKNKDKNIIIFSVIPRLKPTQFSDYQYIKYNQQIVEFSELKDIVDLYHRESDVKKLEKIESGIPTDLIKNYNNLFEINDVINQKLIDWTRDGYIKTLVIGNDDTSQYSMTNMVSRKLSQYVESHGISDKVYMLHGADEIGMEITARLANEYYKQKPRFHVVYDVENPREIILPYEGADLKKIVEEKINFVGGKTDSNGELILYIHTNKNLGIKSDLDKYKNIGQNFGIADVAYTNMADANVVDAVLKDDPIDIMYAGWNTPSNAIGTVISEMPIKEILDKKLVPYDKRDEAVKSFVSFSFIRMADDYGYQAVVRNEMYKWAEANGINKDYINVESSNNELSNKMEPVLEMLSKTYEGRAVLEKKIKKIEASVAYPWDRMFEIEVMPHVELGS</sequence>
<evidence type="ECO:0000313" key="1">
    <source>
        <dbReference type="EMBL" id="OXT08500.1"/>
    </source>
</evidence>
<comment type="caution">
    <text evidence="1">The sequence shown here is derived from an EMBL/GenBank/DDBJ whole genome shotgun (WGS) entry which is preliminary data.</text>
</comment>
<proteinExistence type="predicted"/>
<dbReference type="InterPro" id="IPR025394">
    <property type="entry name" value="DUF4127"/>
</dbReference>
<evidence type="ECO:0000313" key="2">
    <source>
        <dbReference type="Proteomes" id="UP000215301"/>
    </source>
</evidence>
<reference evidence="1 2" key="1">
    <citation type="submission" date="2017-06" db="EMBL/GenBank/DDBJ databases">
        <title>Isolation and characterization of a thermophilic and butanogenic Thermoanaerobacterium thermosaccharolyticum M5 capable of efficient degradation of hemicellulose.</title>
        <authorList>
            <person name="Xin F."/>
            <person name="Jiang Y."/>
        </authorList>
    </citation>
    <scope>NUCLEOTIDE SEQUENCE [LARGE SCALE GENOMIC DNA]</scope>
    <source>
        <strain evidence="1 2">M5</strain>
    </source>
</reference>